<comment type="subunit">
    <text evidence="9">The complex comprises the extracytoplasmic solute receptor protein and the two transmembrane proteins.</text>
</comment>
<feature type="transmembrane region" description="Helical" evidence="9">
    <location>
        <begin position="129"/>
        <end position="149"/>
    </location>
</feature>
<evidence type="ECO:0000259" key="10">
    <source>
        <dbReference type="Pfam" id="PF04290"/>
    </source>
</evidence>
<evidence type="ECO:0000313" key="11">
    <source>
        <dbReference type="EMBL" id="SFK38282.1"/>
    </source>
</evidence>
<keyword evidence="3" id="KW-1003">Cell membrane</keyword>
<keyword evidence="5 9" id="KW-0812">Transmembrane</keyword>
<feature type="domain" description="Tripartite ATP-independent periplasmic transporters DctQ component" evidence="10">
    <location>
        <begin position="26"/>
        <end position="157"/>
    </location>
</feature>
<dbReference type="EMBL" id="FOSK01000004">
    <property type="protein sequence ID" value="SFK38282.1"/>
    <property type="molecule type" value="Genomic_DNA"/>
</dbReference>
<dbReference type="Proteomes" id="UP000199598">
    <property type="component" value="Unassembled WGS sequence"/>
</dbReference>
<protein>
    <recommendedName>
        <fullName evidence="9">TRAP transporter small permease protein</fullName>
    </recommendedName>
</protein>
<feature type="transmembrane region" description="Helical" evidence="9">
    <location>
        <begin position="52"/>
        <end position="68"/>
    </location>
</feature>
<feature type="transmembrane region" description="Helical" evidence="9">
    <location>
        <begin position="21"/>
        <end position="46"/>
    </location>
</feature>
<organism evidence="11 12">
    <name type="scientific">Pseudovibrio ascidiaceicola</name>
    <dbReference type="NCBI Taxonomy" id="285279"/>
    <lineage>
        <taxon>Bacteria</taxon>
        <taxon>Pseudomonadati</taxon>
        <taxon>Pseudomonadota</taxon>
        <taxon>Alphaproteobacteria</taxon>
        <taxon>Hyphomicrobiales</taxon>
        <taxon>Stappiaceae</taxon>
        <taxon>Pseudovibrio</taxon>
    </lineage>
</organism>
<evidence type="ECO:0000256" key="8">
    <source>
        <dbReference type="ARBA" id="ARBA00038436"/>
    </source>
</evidence>
<evidence type="ECO:0000313" key="12">
    <source>
        <dbReference type="Proteomes" id="UP000199598"/>
    </source>
</evidence>
<keyword evidence="6 9" id="KW-1133">Transmembrane helix</keyword>
<evidence type="ECO:0000256" key="2">
    <source>
        <dbReference type="ARBA" id="ARBA00022448"/>
    </source>
</evidence>
<comment type="function">
    <text evidence="9">Part of the tripartite ATP-independent periplasmic (TRAP) transport system.</text>
</comment>
<evidence type="ECO:0000256" key="7">
    <source>
        <dbReference type="ARBA" id="ARBA00023136"/>
    </source>
</evidence>
<keyword evidence="2 9" id="KW-0813">Transport</keyword>
<comment type="subcellular location">
    <subcellularLocation>
        <location evidence="1 9">Cell inner membrane</location>
        <topology evidence="1 9">Multi-pass membrane protein</topology>
    </subcellularLocation>
</comment>
<dbReference type="RefSeq" id="WP_093519075.1">
    <property type="nucleotide sequence ID" value="NZ_FOSK01000004.1"/>
</dbReference>
<dbReference type="PANTHER" id="PTHR35011:SF4">
    <property type="entry name" value="SLL1102 PROTEIN"/>
    <property type="match status" value="1"/>
</dbReference>
<evidence type="ECO:0000256" key="1">
    <source>
        <dbReference type="ARBA" id="ARBA00004429"/>
    </source>
</evidence>
<dbReference type="Pfam" id="PF04290">
    <property type="entry name" value="DctQ"/>
    <property type="match status" value="1"/>
</dbReference>
<evidence type="ECO:0000256" key="5">
    <source>
        <dbReference type="ARBA" id="ARBA00022692"/>
    </source>
</evidence>
<evidence type="ECO:0000256" key="9">
    <source>
        <dbReference type="RuleBase" id="RU369079"/>
    </source>
</evidence>
<sequence>MTSVVLKLDAINRLVGHTIRWFALFMLLLQFAIVLLRYLFGISYIFLGEGVLYMHAAVFMLGAGYTLLADKHVRVDIFYGQASPKAKAIINLIGALLFLLPTVGLLLWISWPFVYNSWKILEGPISVGGIPASFLLKSLIPAFCGLLIIQGVSGILRDGLFLCGVDVEEPKL</sequence>
<feature type="transmembrane region" description="Helical" evidence="9">
    <location>
        <begin position="89"/>
        <end position="109"/>
    </location>
</feature>
<reference evidence="11 12" key="1">
    <citation type="submission" date="2016-10" db="EMBL/GenBank/DDBJ databases">
        <authorList>
            <person name="Varghese N."/>
            <person name="Submissions S."/>
        </authorList>
    </citation>
    <scope>NUCLEOTIDE SEQUENCE [LARGE SCALE GENOMIC DNA]</scope>
    <source>
        <strain evidence="11 12">DSM 16392</strain>
    </source>
</reference>
<dbReference type="InterPro" id="IPR007387">
    <property type="entry name" value="TRAP_DctQ"/>
</dbReference>
<keyword evidence="7 9" id="KW-0472">Membrane</keyword>
<comment type="similarity">
    <text evidence="8 9">Belongs to the TRAP transporter small permease family.</text>
</comment>
<comment type="caution">
    <text evidence="11">The sequence shown here is derived from an EMBL/GenBank/DDBJ whole genome shotgun (WGS) entry which is preliminary data.</text>
</comment>
<evidence type="ECO:0000256" key="3">
    <source>
        <dbReference type="ARBA" id="ARBA00022475"/>
    </source>
</evidence>
<evidence type="ECO:0000256" key="4">
    <source>
        <dbReference type="ARBA" id="ARBA00022519"/>
    </source>
</evidence>
<evidence type="ECO:0000256" key="6">
    <source>
        <dbReference type="ARBA" id="ARBA00022989"/>
    </source>
</evidence>
<dbReference type="PANTHER" id="PTHR35011">
    <property type="entry name" value="2,3-DIKETO-L-GULONATE TRAP TRANSPORTER SMALL PERMEASE PROTEIN YIAM"/>
    <property type="match status" value="1"/>
</dbReference>
<keyword evidence="4 9" id="KW-0997">Cell inner membrane</keyword>
<accession>A0A1I3Z2H3</accession>
<keyword evidence="12" id="KW-1185">Reference proteome</keyword>
<proteinExistence type="inferred from homology"/>
<name>A0A1I3Z2H3_9HYPH</name>
<dbReference type="InterPro" id="IPR055348">
    <property type="entry name" value="DctQ"/>
</dbReference>
<gene>
    <name evidence="11" type="ORF">SAMN04488518_104378</name>
</gene>